<accession>A0ABX3P6J4</accession>
<sequence length="120" mass="14109">MATRLIDAPQAFFKFAQGLNQDAQYFETMDDLVRFCLLFVGRNRMSDFIAFAEQVERGDFTTEELEKLWRHTDSDYFVINDGVRRLMRRAREIAVREGGDGSLYTRRVEMTSEPKLKLEL</sequence>
<evidence type="ECO:0000313" key="2">
    <source>
        <dbReference type="Proteomes" id="UP000192652"/>
    </source>
</evidence>
<evidence type="ECO:0000313" key="1">
    <source>
        <dbReference type="EMBL" id="OQP83180.1"/>
    </source>
</evidence>
<proteinExistence type="predicted"/>
<organism evidence="1 2">
    <name type="scientific">Xaviernesmea rhizosphaerae</name>
    <dbReference type="NCBI Taxonomy" id="1672749"/>
    <lineage>
        <taxon>Bacteria</taxon>
        <taxon>Pseudomonadati</taxon>
        <taxon>Pseudomonadota</taxon>
        <taxon>Alphaproteobacteria</taxon>
        <taxon>Hyphomicrobiales</taxon>
        <taxon>Rhizobiaceae</taxon>
        <taxon>Rhizobium/Agrobacterium group</taxon>
        <taxon>Xaviernesmea</taxon>
    </lineage>
</organism>
<name>A0ABX3P6J4_9HYPH</name>
<comment type="caution">
    <text evidence="1">The sequence shown here is derived from an EMBL/GenBank/DDBJ whole genome shotgun (WGS) entry which is preliminary data.</text>
</comment>
<dbReference type="Proteomes" id="UP000192652">
    <property type="component" value="Unassembled WGS sequence"/>
</dbReference>
<gene>
    <name evidence="1" type="ORF">BTR14_22720</name>
</gene>
<dbReference type="EMBL" id="MSPX01000044">
    <property type="protein sequence ID" value="OQP83180.1"/>
    <property type="molecule type" value="Genomic_DNA"/>
</dbReference>
<protein>
    <submittedName>
        <fullName evidence="1">Uncharacterized protein</fullName>
    </submittedName>
</protein>
<reference evidence="1 2" key="1">
    <citation type="journal article" date="2017" name="Antonie Van Leeuwenhoek">
        <title>Rhizobium rhizosphaerae sp. nov., a novel species isolated from rice rhizosphere.</title>
        <authorList>
            <person name="Zhao J.J."/>
            <person name="Zhang J."/>
            <person name="Zhang R.J."/>
            <person name="Zhang C.W."/>
            <person name="Yin H.Q."/>
            <person name="Zhang X.X."/>
        </authorList>
    </citation>
    <scope>NUCLEOTIDE SEQUENCE [LARGE SCALE GENOMIC DNA]</scope>
    <source>
        <strain evidence="1 2">RD15</strain>
    </source>
</reference>
<keyword evidence="2" id="KW-1185">Reference proteome</keyword>